<sequence length="105" mass="12691">MMASDYSEKLKDPRWQKKRLEILARDDFKCQLCGDTKSTLVVHHRDYLPSKEPWDYPNDLLVTLCEDCHESEREIRAEYEPVLLQVLRREYWADDFRKLACQLKK</sequence>
<protein>
    <submittedName>
        <fullName evidence="1">Putative HNH endonuclease</fullName>
    </submittedName>
</protein>
<proteinExistence type="predicted"/>
<name>A0A6M3KF66_9ZZZZ</name>
<keyword evidence="1" id="KW-0378">Hydrolase</keyword>
<dbReference type="InterPro" id="IPR003615">
    <property type="entry name" value="HNH_nuc"/>
</dbReference>
<keyword evidence="1" id="KW-0255">Endonuclease</keyword>
<evidence type="ECO:0000313" key="1">
    <source>
        <dbReference type="EMBL" id="QJA80304.1"/>
    </source>
</evidence>
<dbReference type="GO" id="GO:0004519">
    <property type="term" value="F:endonuclease activity"/>
    <property type="evidence" value="ECO:0007669"/>
    <property type="project" value="UniProtKB-KW"/>
</dbReference>
<reference evidence="1" key="1">
    <citation type="submission" date="2020-03" db="EMBL/GenBank/DDBJ databases">
        <title>The deep terrestrial virosphere.</title>
        <authorList>
            <person name="Holmfeldt K."/>
            <person name="Nilsson E."/>
            <person name="Simone D."/>
            <person name="Lopez-Fernandez M."/>
            <person name="Wu X."/>
            <person name="de Brujin I."/>
            <person name="Lundin D."/>
            <person name="Andersson A."/>
            <person name="Bertilsson S."/>
            <person name="Dopson M."/>
        </authorList>
    </citation>
    <scope>NUCLEOTIDE SEQUENCE</scope>
    <source>
        <strain evidence="1">MM415A00747</strain>
    </source>
</reference>
<keyword evidence="1" id="KW-0540">Nuclease</keyword>
<dbReference type="AlphaFoldDB" id="A0A6M3KF66"/>
<accession>A0A6M3KF66</accession>
<dbReference type="EMBL" id="MT142416">
    <property type="protein sequence ID" value="QJA80304.1"/>
    <property type="molecule type" value="Genomic_DNA"/>
</dbReference>
<dbReference type="Gene3D" id="1.10.30.50">
    <property type="match status" value="1"/>
</dbReference>
<organism evidence="1">
    <name type="scientific">viral metagenome</name>
    <dbReference type="NCBI Taxonomy" id="1070528"/>
    <lineage>
        <taxon>unclassified sequences</taxon>
        <taxon>metagenomes</taxon>
        <taxon>organismal metagenomes</taxon>
    </lineage>
</organism>
<dbReference type="CDD" id="cd00085">
    <property type="entry name" value="HNHc"/>
    <property type="match status" value="1"/>
</dbReference>
<gene>
    <name evidence="1" type="ORF">MM415A00747_0010</name>
</gene>